<dbReference type="Proteomes" id="UP000324585">
    <property type="component" value="Unassembled WGS sequence"/>
</dbReference>
<proteinExistence type="predicted"/>
<dbReference type="OMA" id="SRGHFNT"/>
<protein>
    <submittedName>
        <fullName evidence="2">Uncharacterized protein</fullName>
    </submittedName>
</protein>
<dbReference type="AlphaFoldDB" id="A0A5J4YXY2"/>
<evidence type="ECO:0000256" key="1">
    <source>
        <dbReference type="SAM" id="Coils"/>
    </source>
</evidence>
<dbReference type="EMBL" id="VRMN01000003">
    <property type="protein sequence ID" value="KAA8496216.1"/>
    <property type="molecule type" value="Genomic_DNA"/>
</dbReference>
<keyword evidence="1" id="KW-0175">Coiled coil</keyword>
<comment type="caution">
    <text evidence="2">The sequence shown here is derived from an EMBL/GenBank/DDBJ whole genome shotgun (WGS) entry which is preliminary data.</text>
</comment>
<feature type="coiled-coil region" evidence="1">
    <location>
        <begin position="205"/>
        <end position="245"/>
    </location>
</feature>
<reference evidence="3" key="1">
    <citation type="journal article" date="2019" name="Nat. Commun.">
        <title>Expansion of phycobilisome linker gene families in mesophilic red algae.</title>
        <authorList>
            <person name="Lee J."/>
            <person name="Kim D."/>
            <person name="Bhattacharya D."/>
            <person name="Yoon H.S."/>
        </authorList>
    </citation>
    <scope>NUCLEOTIDE SEQUENCE [LARGE SCALE GENOMIC DNA]</scope>
    <source>
        <strain evidence="3">CCMP 1328</strain>
    </source>
</reference>
<name>A0A5J4YXY2_PORPP</name>
<organism evidence="2 3">
    <name type="scientific">Porphyridium purpureum</name>
    <name type="common">Red alga</name>
    <name type="synonym">Porphyridium cruentum</name>
    <dbReference type="NCBI Taxonomy" id="35688"/>
    <lineage>
        <taxon>Eukaryota</taxon>
        <taxon>Rhodophyta</taxon>
        <taxon>Bangiophyceae</taxon>
        <taxon>Porphyridiales</taxon>
        <taxon>Porphyridiaceae</taxon>
        <taxon>Porphyridium</taxon>
    </lineage>
</organism>
<sequence>MAESAAEAVGTAKSPVVQPPGSSLQAALVQRARSFDVRKLERTFFCVGPVCLRSGIGLGIGVGCGAGIGSGWAPFVVGAASDSIGGVSEGFSLPFNVIGQVPGGYQLVNLVKQVMRKFPGSKTGAGCGFGAGYGIGIGLQYGSSRGGSGGRFGGGGGMMSGANVGMGHQMNHMQGGMTMQGQNQYDYSRQKEVPMPMQTPASRDDRRLLDRIDALERRMESLDERLALSNRVNELERKLMSLDAAGSKRR</sequence>
<accession>A0A5J4YXY2</accession>
<evidence type="ECO:0000313" key="3">
    <source>
        <dbReference type="Proteomes" id="UP000324585"/>
    </source>
</evidence>
<dbReference type="OrthoDB" id="6006at2759"/>
<evidence type="ECO:0000313" key="2">
    <source>
        <dbReference type="EMBL" id="KAA8496216.1"/>
    </source>
</evidence>
<keyword evidence="3" id="KW-1185">Reference proteome</keyword>
<gene>
    <name evidence="2" type="ORF">FVE85_2371</name>
</gene>